<evidence type="ECO:0000313" key="4">
    <source>
        <dbReference type="Proteomes" id="UP000663131"/>
    </source>
</evidence>
<dbReference type="KEGG" id="bbrx:BRETT_002832"/>
<sequence>MTLPVFAYWALPIGLGITVGIVAAIATHREEFEDFLEDHALIAAKRVTEVLEAQKAKRKYANTPASESVVEQYATSSNDSKNADITVKRKARGFTKKDIDYWLLSQEETGEKEETEEEEATVQGSSTGTSSYVFASPVSKRSYAKAT</sequence>
<protein>
    <submittedName>
        <fullName evidence="3">Uncharacterized protein</fullName>
    </submittedName>
</protein>
<keyword evidence="2" id="KW-1133">Transmembrane helix</keyword>
<dbReference type="AlphaFoldDB" id="A0A871RLH2"/>
<evidence type="ECO:0000313" key="3">
    <source>
        <dbReference type="EMBL" id="QOU22650.1"/>
    </source>
</evidence>
<organism evidence="3 4">
    <name type="scientific">Dekkera bruxellensis</name>
    <name type="common">Brettanomyces custersii</name>
    <dbReference type="NCBI Taxonomy" id="5007"/>
    <lineage>
        <taxon>Eukaryota</taxon>
        <taxon>Fungi</taxon>
        <taxon>Dikarya</taxon>
        <taxon>Ascomycota</taxon>
        <taxon>Saccharomycotina</taxon>
        <taxon>Pichiomycetes</taxon>
        <taxon>Pichiales</taxon>
        <taxon>Pichiaceae</taxon>
        <taxon>Brettanomyces</taxon>
    </lineage>
</organism>
<evidence type="ECO:0000256" key="1">
    <source>
        <dbReference type="SAM" id="MobiDB-lite"/>
    </source>
</evidence>
<evidence type="ECO:0000256" key="2">
    <source>
        <dbReference type="SAM" id="Phobius"/>
    </source>
</evidence>
<feature type="compositionally biased region" description="Polar residues" evidence="1">
    <location>
        <begin position="122"/>
        <end position="133"/>
    </location>
</feature>
<feature type="transmembrane region" description="Helical" evidence="2">
    <location>
        <begin position="6"/>
        <end position="26"/>
    </location>
</feature>
<feature type="compositionally biased region" description="Acidic residues" evidence="1">
    <location>
        <begin position="108"/>
        <end position="120"/>
    </location>
</feature>
<keyword evidence="2" id="KW-0812">Transmembrane</keyword>
<dbReference type="EMBL" id="CP063137">
    <property type="protein sequence ID" value="QOU22650.1"/>
    <property type="molecule type" value="Genomic_DNA"/>
</dbReference>
<reference evidence="3" key="1">
    <citation type="submission" date="2020-10" db="EMBL/GenBank/DDBJ databases">
        <authorList>
            <person name="Palmer J.M."/>
        </authorList>
    </citation>
    <scope>NUCLEOTIDE SEQUENCE</scope>
    <source>
        <strain evidence="3">UCD 2041</strain>
    </source>
</reference>
<reference evidence="3" key="2">
    <citation type="journal article" name="BMC Genomics">
        <title>New genome assemblies reveal patterns of domestication and adaptation across Brettanomyces (Dekkera) species.</title>
        <authorList>
            <person name="Roach M.J."/>
            <person name="Borneman A.R."/>
        </authorList>
    </citation>
    <scope>NUCLEOTIDE SEQUENCE</scope>
    <source>
        <strain evidence="3">UCD 2041</strain>
    </source>
</reference>
<gene>
    <name evidence="3" type="ORF">BRETT_002832</name>
</gene>
<proteinExistence type="predicted"/>
<accession>A0A871RLH2</accession>
<feature type="region of interest" description="Disordered" evidence="1">
    <location>
        <begin position="105"/>
        <end position="133"/>
    </location>
</feature>
<dbReference type="GeneID" id="64574756"/>
<dbReference type="RefSeq" id="XP_041139143.1">
    <property type="nucleotide sequence ID" value="XM_041281352.1"/>
</dbReference>
<dbReference type="Proteomes" id="UP000663131">
    <property type="component" value="Chromosome 9"/>
</dbReference>
<name>A0A871RLH2_DEKBR</name>
<keyword evidence="2" id="KW-0472">Membrane</keyword>